<protein>
    <submittedName>
        <fullName evidence="1">Uncharacterized protein</fullName>
    </submittedName>
</protein>
<dbReference type="EMBL" id="BKCJ011174838">
    <property type="protein sequence ID" value="GFC98888.1"/>
    <property type="molecule type" value="Genomic_DNA"/>
</dbReference>
<feature type="non-terminal residue" evidence="1">
    <location>
        <position position="1"/>
    </location>
</feature>
<accession>A0A699SNQ3</accession>
<sequence length="125" mass="13754">LCLLTYEVTRPGLNIPLRPILGVLQLLLSPLTPLPASLSIPSPVDHKEDTSEAELPPRKRLYLTALTLRYEVGESSTAAPRPTGGHIADHGFIDMMDAEVIRQRAEEVGYGIRGVWVEPTETVEE</sequence>
<feature type="non-terminal residue" evidence="1">
    <location>
        <position position="125"/>
    </location>
</feature>
<organism evidence="1">
    <name type="scientific">Tanacetum cinerariifolium</name>
    <name type="common">Dalmatian daisy</name>
    <name type="synonym">Chrysanthemum cinerariifolium</name>
    <dbReference type="NCBI Taxonomy" id="118510"/>
    <lineage>
        <taxon>Eukaryota</taxon>
        <taxon>Viridiplantae</taxon>
        <taxon>Streptophyta</taxon>
        <taxon>Embryophyta</taxon>
        <taxon>Tracheophyta</taxon>
        <taxon>Spermatophyta</taxon>
        <taxon>Magnoliopsida</taxon>
        <taxon>eudicotyledons</taxon>
        <taxon>Gunneridae</taxon>
        <taxon>Pentapetalae</taxon>
        <taxon>asterids</taxon>
        <taxon>campanulids</taxon>
        <taxon>Asterales</taxon>
        <taxon>Asteraceae</taxon>
        <taxon>Asteroideae</taxon>
        <taxon>Anthemideae</taxon>
        <taxon>Anthemidinae</taxon>
        <taxon>Tanacetum</taxon>
    </lineage>
</organism>
<gene>
    <name evidence="1" type="ORF">Tci_870858</name>
</gene>
<proteinExistence type="predicted"/>
<evidence type="ECO:0000313" key="1">
    <source>
        <dbReference type="EMBL" id="GFC98888.1"/>
    </source>
</evidence>
<comment type="caution">
    <text evidence="1">The sequence shown here is derived from an EMBL/GenBank/DDBJ whole genome shotgun (WGS) entry which is preliminary data.</text>
</comment>
<dbReference type="AlphaFoldDB" id="A0A699SNQ3"/>
<reference evidence="1" key="1">
    <citation type="journal article" date="2019" name="Sci. Rep.">
        <title>Draft genome of Tanacetum cinerariifolium, the natural source of mosquito coil.</title>
        <authorList>
            <person name="Yamashiro T."/>
            <person name="Shiraishi A."/>
            <person name="Satake H."/>
            <person name="Nakayama K."/>
        </authorList>
    </citation>
    <scope>NUCLEOTIDE SEQUENCE</scope>
</reference>
<name>A0A699SNQ3_TANCI</name>